<keyword evidence="4" id="KW-1185">Reference proteome</keyword>
<feature type="region of interest" description="Disordered" evidence="1">
    <location>
        <begin position="1"/>
        <end position="26"/>
    </location>
</feature>
<dbReference type="EMBL" id="JTDF01019689">
    <property type="protein sequence ID" value="KAF8562495.1"/>
    <property type="molecule type" value="Genomic_DNA"/>
</dbReference>
<name>A0A8T0D3S2_9TREM</name>
<comment type="caution">
    <text evidence="3">The sequence shown here is derived from an EMBL/GenBank/DDBJ whole genome shotgun (WGS) entry which is preliminary data.</text>
</comment>
<gene>
    <name evidence="3" type="ORF">P879_06283</name>
</gene>
<evidence type="ECO:0000256" key="1">
    <source>
        <dbReference type="SAM" id="MobiDB-lite"/>
    </source>
</evidence>
<evidence type="ECO:0000259" key="2">
    <source>
        <dbReference type="Pfam" id="PF25356"/>
    </source>
</evidence>
<evidence type="ECO:0000313" key="3">
    <source>
        <dbReference type="EMBL" id="KAF8562495.1"/>
    </source>
</evidence>
<reference evidence="3 4" key="1">
    <citation type="submission" date="2019-07" db="EMBL/GenBank/DDBJ databases">
        <title>Annotation for the trematode Paragonimus westermani.</title>
        <authorList>
            <person name="Choi Y.-J."/>
        </authorList>
    </citation>
    <scope>NUCLEOTIDE SEQUENCE [LARGE SCALE GENOMIC DNA]</scope>
    <source>
        <strain evidence="3">180907_Pwestermani</strain>
    </source>
</reference>
<evidence type="ECO:0000313" key="4">
    <source>
        <dbReference type="Proteomes" id="UP000699462"/>
    </source>
</evidence>
<accession>A0A8T0D3S2</accession>
<feature type="compositionally biased region" description="Acidic residues" evidence="1">
    <location>
        <begin position="195"/>
        <end position="204"/>
    </location>
</feature>
<dbReference type="InterPro" id="IPR057376">
    <property type="entry name" value="PH_trem"/>
</dbReference>
<feature type="compositionally biased region" description="Low complexity" evidence="1">
    <location>
        <begin position="1"/>
        <end position="21"/>
    </location>
</feature>
<dbReference type="Proteomes" id="UP000699462">
    <property type="component" value="Unassembled WGS sequence"/>
</dbReference>
<protein>
    <recommendedName>
        <fullName evidence="2">Trematode PH-like domain-containing protein</fullName>
    </recommendedName>
</protein>
<proteinExistence type="predicted"/>
<dbReference type="AlphaFoldDB" id="A0A8T0D3S2"/>
<feature type="domain" description="Trematode PH-like" evidence="2">
    <location>
        <begin position="30"/>
        <end position="161"/>
    </location>
</feature>
<organism evidence="3 4">
    <name type="scientific">Paragonimus westermani</name>
    <dbReference type="NCBI Taxonomy" id="34504"/>
    <lineage>
        <taxon>Eukaryota</taxon>
        <taxon>Metazoa</taxon>
        <taxon>Spiralia</taxon>
        <taxon>Lophotrochozoa</taxon>
        <taxon>Platyhelminthes</taxon>
        <taxon>Trematoda</taxon>
        <taxon>Digenea</taxon>
        <taxon>Plagiorchiida</taxon>
        <taxon>Troglotremata</taxon>
        <taxon>Troglotrematidae</taxon>
        <taxon>Paragonimus</taxon>
    </lineage>
</organism>
<dbReference type="OrthoDB" id="6228237at2759"/>
<feature type="region of interest" description="Disordered" evidence="1">
    <location>
        <begin position="187"/>
        <end position="211"/>
    </location>
</feature>
<dbReference type="Pfam" id="PF25356">
    <property type="entry name" value="PH_trem"/>
    <property type="match status" value="1"/>
</dbReference>
<sequence length="310" mass="35302">MSGKSLTKGKSSSQSRLSSQSNGELRDNKTKQKIFYRCTVCSIARATRDSEDAKNGEAIGKLLSSQMKKRHTHGIQLNCLEDRLNFKKTKIISRTLFRNWVQYGDVEHYFIFPQHPQLFMLAIKSDVPGKSLFETYKCKTVEDTNKICETVCRACREPSKRLIDNGEGPRPISTISELSIHSNAVSQPNLSMNDGECEQEDQDELALSPTSPIELRENSPINLPVVEVRELSPIEVPMVKTVIHCSIPKTYAHEHDQLKDESSDEEYEKTTYFDYHPTRGATLNHEGPIFMYLRRFESTLCEHHEVDCAG</sequence>